<gene>
    <name evidence="1" type="ORF">FOPG_16908</name>
</gene>
<proteinExistence type="predicted"/>
<organism evidence="1">
    <name type="scientific">Fusarium oxysporum f. sp. conglutinans race 2 54008</name>
    <dbReference type="NCBI Taxonomy" id="1089457"/>
    <lineage>
        <taxon>Eukaryota</taxon>
        <taxon>Fungi</taxon>
        <taxon>Dikarya</taxon>
        <taxon>Ascomycota</taxon>
        <taxon>Pezizomycotina</taxon>
        <taxon>Sordariomycetes</taxon>
        <taxon>Hypocreomycetidae</taxon>
        <taxon>Hypocreales</taxon>
        <taxon>Nectriaceae</taxon>
        <taxon>Fusarium</taxon>
        <taxon>Fusarium oxysporum species complex</taxon>
    </lineage>
</organism>
<sequence>MTKTSKRLQGHASGCFNTRLIRFGRLVIEACFGLKGSPALGSRRCYDTLSTMSKKLLA</sequence>
<evidence type="ECO:0000313" key="1">
    <source>
        <dbReference type="EMBL" id="EXL66941.1"/>
    </source>
</evidence>
<accession>X0H4N9</accession>
<dbReference type="Proteomes" id="UP000030676">
    <property type="component" value="Unassembled WGS sequence"/>
</dbReference>
<reference evidence="1" key="2">
    <citation type="submission" date="2012-05" db="EMBL/GenBank/DDBJ databases">
        <title>The Genome Annotation of Fusarium oxysporum PHW808.</title>
        <authorList>
            <consortium name="The Broad Institute Genomics Platform"/>
            <person name="Ma L.-J."/>
            <person name="Corby-Kistler H."/>
            <person name="Broz K."/>
            <person name="Gale L.R."/>
            <person name="Jonkers W."/>
            <person name="O'Donnell K."/>
            <person name="Ploetz R."/>
            <person name="Steinberg C."/>
            <person name="Schwartz D.C."/>
            <person name="VanEtten H."/>
            <person name="Zhou S."/>
            <person name="Young S.K."/>
            <person name="Zeng Q."/>
            <person name="Gargeya S."/>
            <person name="Fitzgerald M."/>
            <person name="Abouelleil A."/>
            <person name="Alvarado L."/>
            <person name="Chapman S.B."/>
            <person name="Gainer-Dewar J."/>
            <person name="Goldberg J."/>
            <person name="Griggs A."/>
            <person name="Gujja S."/>
            <person name="Hansen M."/>
            <person name="Howarth C."/>
            <person name="Imamovic A."/>
            <person name="Ireland A."/>
            <person name="Larimer J."/>
            <person name="McCowan C."/>
            <person name="Murphy C."/>
            <person name="Pearson M."/>
            <person name="Poon T.W."/>
            <person name="Priest M."/>
            <person name="Roberts A."/>
            <person name="Saif S."/>
            <person name="Shea T."/>
            <person name="Sykes S."/>
            <person name="Wortman J."/>
            <person name="Nusbaum C."/>
            <person name="Birren B."/>
        </authorList>
    </citation>
    <scope>NUCLEOTIDE SEQUENCE</scope>
    <source>
        <strain evidence="1">54008</strain>
    </source>
</reference>
<name>X0H4N9_FUSOX</name>
<dbReference type="HOGENOM" id="CLU_2979185_0_0_1"/>
<protein>
    <submittedName>
        <fullName evidence="1">Uncharacterized protein</fullName>
    </submittedName>
</protein>
<dbReference type="AlphaFoldDB" id="X0H4N9"/>
<reference evidence="1" key="1">
    <citation type="submission" date="2011-11" db="EMBL/GenBank/DDBJ databases">
        <title>The Genome Sequence of Fusarium oxysporum PHW808.</title>
        <authorList>
            <consortium name="The Broad Institute Genome Sequencing Platform"/>
            <person name="Ma L.-J."/>
            <person name="Gale L.R."/>
            <person name="Schwartz D.C."/>
            <person name="Zhou S."/>
            <person name="Corby-Kistler H."/>
            <person name="Young S.K."/>
            <person name="Zeng Q."/>
            <person name="Gargeya S."/>
            <person name="Fitzgerald M."/>
            <person name="Haas B."/>
            <person name="Abouelleil A."/>
            <person name="Alvarado L."/>
            <person name="Arachchi H.M."/>
            <person name="Berlin A."/>
            <person name="Brown A."/>
            <person name="Chapman S.B."/>
            <person name="Chen Z."/>
            <person name="Dunbar C."/>
            <person name="Freedman E."/>
            <person name="Gearin G."/>
            <person name="Goldberg J."/>
            <person name="Griggs A."/>
            <person name="Gujja S."/>
            <person name="Heiman D."/>
            <person name="Howarth C."/>
            <person name="Larson L."/>
            <person name="Lui A."/>
            <person name="MacDonald P.J.P."/>
            <person name="Montmayeur A."/>
            <person name="Murphy C."/>
            <person name="Neiman D."/>
            <person name="Pearson M."/>
            <person name="Priest M."/>
            <person name="Roberts A."/>
            <person name="Saif S."/>
            <person name="Shea T."/>
            <person name="Shenoy N."/>
            <person name="Sisk P."/>
            <person name="Stolte C."/>
            <person name="Sykes S."/>
            <person name="Wortman J."/>
            <person name="Nusbaum C."/>
            <person name="Birren B."/>
        </authorList>
    </citation>
    <scope>NUCLEOTIDE SEQUENCE [LARGE SCALE GENOMIC DNA]</scope>
    <source>
        <strain evidence="1">54008</strain>
    </source>
</reference>
<dbReference type="EMBL" id="JH658994">
    <property type="protein sequence ID" value="EXL66941.1"/>
    <property type="molecule type" value="Genomic_DNA"/>
</dbReference>